<evidence type="ECO:0000313" key="8">
    <source>
        <dbReference type="Proteomes" id="UP000664859"/>
    </source>
</evidence>
<evidence type="ECO:0000313" key="7">
    <source>
        <dbReference type="EMBL" id="KAG5192877.1"/>
    </source>
</evidence>
<feature type="domain" description="GH26" evidence="6">
    <location>
        <begin position="92"/>
        <end position="414"/>
    </location>
</feature>
<evidence type="ECO:0000256" key="3">
    <source>
        <dbReference type="ARBA" id="ARBA00023295"/>
    </source>
</evidence>
<dbReference type="SUPFAM" id="SSF51445">
    <property type="entry name" value="(Trans)glycosidases"/>
    <property type="match status" value="1"/>
</dbReference>
<keyword evidence="3" id="KW-0326">Glycosidase</keyword>
<evidence type="ECO:0000256" key="4">
    <source>
        <dbReference type="SAM" id="MobiDB-lite"/>
    </source>
</evidence>
<name>A0A835ZIN4_9STRA</name>
<dbReference type="EMBL" id="JAFCMP010000001">
    <property type="protein sequence ID" value="KAG5192877.1"/>
    <property type="molecule type" value="Genomic_DNA"/>
</dbReference>
<dbReference type="OrthoDB" id="428177at2759"/>
<evidence type="ECO:0000259" key="6">
    <source>
        <dbReference type="PROSITE" id="PS51764"/>
    </source>
</evidence>
<keyword evidence="2 7" id="KW-0378">Hydrolase</keyword>
<feature type="signal peptide" evidence="5">
    <location>
        <begin position="1"/>
        <end position="18"/>
    </location>
</feature>
<dbReference type="GO" id="GO:0016985">
    <property type="term" value="F:mannan endo-1,4-beta-mannosidase activity"/>
    <property type="evidence" value="ECO:0007669"/>
    <property type="project" value="InterPro"/>
</dbReference>
<dbReference type="PANTHER" id="PTHR40079:SF4">
    <property type="entry name" value="GH26 DOMAIN-CONTAINING PROTEIN-RELATED"/>
    <property type="match status" value="1"/>
</dbReference>
<gene>
    <name evidence="7" type="ORF">JKP88DRAFT_291260</name>
</gene>
<dbReference type="Gene3D" id="3.20.20.80">
    <property type="entry name" value="Glycosidases"/>
    <property type="match status" value="1"/>
</dbReference>
<dbReference type="PROSITE" id="PS51764">
    <property type="entry name" value="GH26"/>
    <property type="match status" value="1"/>
</dbReference>
<reference evidence="7" key="1">
    <citation type="submission" date="2021-02" db="EMBL/GenBank/DDBJ databases">
        <title>First Annotated Genome of the Yellow-green Alga Tribonema minus.</title>
        <authorList>
            <person name="Mahan K.M."/>
        </authorList>
    </citation>
    <scope>NUCLEOTIDE SEQUENCE</scope>
    <source>
        <strain evidence="7">UTEX B ZZ1240</strain>
    </source>
</reference>
<evidence type="ECO:0000256" key="1">
    <source>
        <dbReference type="ARBA" id="ARBA00007754"/>
    </source>
</evidence>
<comment type="similarity">
    <text evidence="1">Belongs to the glycosyl hydrolase 26 family.</text>
</comment>
<feature type="region of interest" description="Disordered" evidence="4">
    <location>
        <begin position="101"/>
        <end position="145"/>
    </location>
</feature>
<comment type="caution">
    <text evidence="7">The sequence shown here is derived from an EMBL/GenBank/DDBJ whole genome shotgun (WGS) entry which is preliminary data.</text>
</comment>
<dbReference type="InterPro" id="IPR017853">
    <property type="entry name" value="GH"/>
</dbReference>
<dbReference type="PANTHER" id="PTHR40079">
    <property type="entry name" value="MANNAN ENDO-1,4-BETA-MANNOSIDASE E-RELATED"/>
    <property type="match status" value="1"/>
</dbReference>
<dbReference type="AlphaFoldDB" id="A0A835ZIN4"/>
<dbReference type="InterPro" id="IPR000805">
    <property type="entry name" value="Glyco_hydro_26"/>
</dbReference>
<feature type="compositionally biased region" description="Basic residues" evidence="4">
    <location>
        <begin position="135"/>
        <end position="145"/>
    </location>
</feature>
<feature type="compositionally biased region" description="Pro residues" evidence="4">
    <location>
        <begin position="101"/>
        <end position="110"/>
    </location>
</feature>
<dbReference type="Proteomes" id="UP000664859">
    <property type="component" value="Unassembled WGS sequence"/>
</dbReference>
<keyword evidence="8" id="KW-1185">Reference proteome</keyword>
<sequence>MVFGRPLLLLAAIALSMAAGVDVAFGQPPAPPSSSTDGSSSSSAASSASSSSSSSSATAPASAPSGTDSGTSTSSDSACSSSASAPDSAVAASALALASPPFPPGSPSPAPASRRFAPASAPASASAPRDESLLRHRTKGPVKRATKTGAWFEGGHEAVFAAEADYGVQFDLITVYRPIDDVGYEYIRTGGKTLQLVTELGKGVDAIADGACDDAVRKLARDIAAKGETVWIRMMHEFNGEKTYPWSLYPYTREKLATFKRAWRRVVSVYREERAPVKFQLAFMAKNPGGDKDRTPFSAFNPGQDYFHQVGVDVYVNAAKRMPSLKEKLNDNVYAQLLWFGKPVFIGEMSVTVSVPDRPAWIREAWRSLALDFPRVKYVNWFLEDKSPAPTRSWGLHSRAEIDAFVSGMRTSRT</sequence>
<dbReference type="GO" id="GO:0006080">
    <property type="term" value="P:substituted mannan metabolic process"/>
    <property type="evidence" value="ECO:0007669"/>
    <property type="project" value="InterPro"/>
</dbReference>
<feature type="compositionally biased region" description="Low complexity" evidence="4">
    <location>
        <begin position="111"/>
        <end position="127"/>
    </location>
</feature>
<dbReference type="InterPro" id="IPR022790">
    <property type="entry name" value="GH26_dom"/>
</dbReference>
<organism evidence="7 8">
    <name type="scientific">Tribonema minus</name>
    <dbReference type="NCBI Taxonomy" id="303371"/>
    <lineage>
        <taxon>Eukaryota</taxon>
        <taxon>Sar</taxon>
        <taxon>Stramenopiles</taxon>
        <taxon>Ochrophyta</taxon>
        <taxon>PX clade</taxon>
        <taxon>Xanthophyceae</taxon>
        <taxon>Tribonematales</taxon>
        <taxon>Tribonemataceae</taxon>
        <taxon>Tribonema</taxon>
    </lineage>
</organism>
<protein>
    <submittedName>
        <fullName evidence="7">Glycoside hydrolase superfamily</fullName>
    </submittedName>
</protein>
<evidence type="ECO:0000256" key="2">
    <source>
        <dbReference type="ARBA" id="ARBA00022801"/>
    </source>
</evidence>
<proteinExistence type="inferred from homology"/>
<evidence type="ECO:0000256" key="5">
    <source>
        <dbReference type="SAM" id="SignalP"/>
    </source>
</evidence>
<keyword evidence="5" id="KW-0732">Signal</keyword>
<accession>A0A835ZIN4</accession>
<feature type="chain" id="PRO_5032584444" evidence="5">
    <location>
        <begin position="19"/>
        <end position="414"/>
    </location>
</feature>
<dbReference type="Pfam" id="PF02156">
    <property type="entry name" value="Glyco_hydro_26"/>
    <property type="match status" value="1"/>
</dbReference>
<feature type="compositionally biased region" description="Low complexity" evidence="4">
    <location>
        <begin position="33"/>
        <end position="83"/>
    </location>
</feature>
<feature type="region of interest" description="Disordered" evidence="4">
    <location>
        <begin position="27"/>
        <end position="83"/>
    </location>
</feature>